<dbReference type="Pfam" id="PF07715">
    <property type="entry name" value="Plug"/>
    <property type="match status" value="1"/>
</dbReference>
<evidence type="ECO:0000313" key="16">
    <source>
        <dbReference type="EMBL" id="UVW34909.1"/>
    </source>
</evidence>
<comment type="subcellular location">
    <subcellularLocation>
        <location evidence="1 11">Cell outer membrane</location>
        <topology evidence="1 11">Multi-pass membrane protein</topology>
    </subcellularLocation>
</comment>
<keyword evidence="10 11" id="KW-0998">Cell outer membrane</keyword>
<dbReference type="Proteomes" id="UP001059934">
    <property type="component" value="Chromosome"/>
</dbReference>
<dbReference type="InterPro" id="IPR039426">
    <property type="entry name" value="TonB-dep_rcpt-like"/>
</dbReference>
<dbReference type="InterPro" id="IPR000531">
    <property type="entry name" value="Beta-barrel_TonB"/>
</dbReference>
<keyword evidence="3 11" id="KW-0813">Transport</keyword>
<gene>
    <name evidence="16" type="ORF">NYF23_12965</name>
</gene>
<evidence type="ECO:0000256" key="10">
    <source>
        <dbReference type="ARBA" id="ARBA00023237"/>
    </source>
</evidence>
<evidence type="ECO:0000256" key="7">
    <source>
        <dbReference type="ARBA" id="ARBA00023077"/>
    </source>
</evidence>
<feature type="domain" description="TonB-dependent receptor-like beta-barrel" evidence="14">
    <location>
        <begin position="177"/>
        <end position="617"/>
    </location>
</feature>
<evidence type="ECO:0000256" key="6">
    <source>
        <dbReference type="ARBA" id="ARBA00022729"/>
    </source>
</evidence>
<dbReference type="PROSITE" id="PS52016">
    <property type="entry name" value="TONB_DEPENDENT_REC_3"/>
    <property type="match status" value="1"/>
</dbReference>
<dbReference type="SUPFAM" id="SSF56935">
    <property type="entry name" value="Porins"/>
    <property type="match status" value="1"/>
</dbReference>
<protein>
    <submittedName>
        <fullName evidence="16">TonB-dependent receptor</fullName>
    </submittedName>
</protein>
<evidence type="ECO:0000259" key="15">
    <source>
        <dbReference type="Pfam" id="PF07715"/>
    </source>
</evidence>
<evidence type="ECO:0000256" key="1">
    <source>
        <dbReference type="ARBA" id="ARBA00004571"/>
    </source>
</evidence>
<evidence type="ECO:0000256" key="13">
    <source>
        <dbReference type="SAM" id="SignalP"/>
    </source>
</evidence>
<dbReference type="Gene3D" id="2.40.170.20">
    <property type="entry name" value="TonB-dependent receptor, beta-barrel domain"/>
    <property type="match status" value="1"/>
</dbReference>
<keyword evidence="7 12" id="KW-0798">TonB box</keyword>
<dbReference type="PANTHER" id="PTHR30069:SF29">
    <property type="entry name" value="HEMOGLOBIN AND HEMOGLOBIN-HAPTOGLOBIN-BINDING PROTEIN 1-RELATED"/>
    <property type="match status" value="1"/>
</dbReference>
<feature type="domain" description="TonB-dependent receptor plug" evidence="15">
    <location>
        <begin position="49"/>
        <end position="154"/>
    </location>
</feature>
<dbReference type="InterPro" id="IPR036942">
    <property type="entry name" value="Beta-barrel_TonB_sf"/>
</dbReference>
<evidence type="ECO:0000256" key="4">
    <source>
        <dbReference type="ARBA" id="ARBA00022452"/>
    </source>
</evidence>
<feature type="chain" id="PRO_5045110894" evidence="13">
    <location>
        <begin position="24"/>
        <end position="643"/>
    </location>
</feature>
<feature type="signal peptide" evidence="13">
    <location>
        <begin position="1"/>
        <end position="23"/>
    </location>
</feature>
<name>A0ABY5TNU9_9GAMM</name>
<evidence type="ECO:0000256" key="9">
    <source>
        <dbReference type="ARBA" id="ARBA00023170"/>
    </source>
</evidence>
<dbReference type="InterPro" id="IPR012910">
    <property type="entry name" value="Plug_dom"/>
</dbReference>
<dbReference type="CDD" id="cd01347">
    <property type="entry name" value="ligand_gated_channel"/>
    <property type="match status" value="1"/>
</dbReference>
<dbReference type="PANTHER" id="PTHR30069">
    <property type="entry name" value="TONB-DEPENDENT OUTER MEMBRANE RECEPTOR"/>
    <property type="match status" value="1"/>
</dbReference>
<evidence type="ECO:0000256" key="5">
    <source>
        <dbReference type="ARBA" id="ARBA00022692"/>
    </source>
</evidence>
<keyword evidence="6 13" id="KW-0732">Signal</keyword>
<keyword evidence="17" id="KW-1185">Reference proteome</keyword>
<evidence type="ECO:0000256" key="12">
    <source>
        <dbReference type="RuleBase" id="RU003357"/>
    </source>
</evidence>
<evidence type="ECO:0000256" key="11">
    <source>
        <dbReference type="PROSITE-ProRule" id="PRU01360"/>
    </source>
</evidence>
<keyword evidence="4 11" id="KW-1134">Transmembrane beta strand</keyword>
<comment type="similarity">
    <text evidence="2">Belongs to the TonB-dependent receptor family. Hemoglobin/haptoglobin binding protein subfamily.</text>
</comment>
<keyword evidence="9 16" id="KW-0675">Receptor</keyword>
<dbReference type="InterPro" id="IPR037066">
    <property type="entry name" value="Plug_dom_sf"/>
</dbReference>
<evidence type="ECO:0000256" key="2">
    <source>
        <dbReference type="ARBA" id="ARBA00008143"/>
    </source>
</evidence>
<sequence>MKNIRSMATAVTASLLSVLPFSAQGQTLQQSEIEEVLVSASLLPIAASRSANAITVIDSEQLKNRAALSVSDLLRDVPGMAVSRSGVQGSATQIRVRGAEANHLLVLIDGVEANDPSQSDELNWGTLSAADIERIEVIRGPQSAMRGSDAMAGVVNIITRRADQPLSANLFTEAGSFGTSNSGFSVGSKQGDFDARLGVNHIETEGENISRTGSEKDGYQNTNVNLNAGWTVSDELRLSFAARQSDGMNEFDGDNDFDGLVDDQDKVSEFRNSTMRVQGDYVSADGRFQHKLVIAQSNNDNEAFDAGVLGTSTSSSKDQYQYIGSVFWDGSTQRVSVLAEREEEDFQQRGTIDDYGVYGIYDPNQDRERNTDSIAIEYRSDISDSLSLAASSRYDDNSEFDSANTFRVEAVYQLNDGTRLRSAYGTAIKNPTFTERFGFYTNFIGNPDLKPEELTSWELGVDQMLFDNSLTLSATLFDTELKNEINGSAVDPVTFGFTSTNKNGKSQRQGIELTAIGTMSNSLSLNAAYTYTDSVEWDEEEHAYIDEVRRARHMASLNLAWQAMDSLQINANVQHNGSQTDVVFPNIVALDSYTLVNLNANFSATEKLVVYLRLDNLFDEAYEEVFSYQTLGFGASLGLRFSL</sequence>
<reference evidence="16" key="1">
    <citation type="submission" date="2022-08" db="EMBL/GenBank/DDBJ databases">
        <title>Catabolic pathway analysis in culturable SAR92 clade bacteria reveals their overlooked roles in DMSP degradation in coastal seas.</title>
        <authorList>
            <person name="He X."/>
            <person name="Zhang X."/>
            <person name="Zhang Y."/>
        </authorList>
    </citation>
    <scope>NUCLEOTIDE SEQUENCE</scope>
    <source>
        <strain evidence="16">H455</strain>
    </source>
</reference>
<evidence type="ECO:0000256" key="3">
    <source>
        <dbReference type="ARBA" id="ARBA00022448"/>
    </source>
</evidence>
<evidence type="ECO:0000259" key="14">
    <source>
        <dbReference type="Pfam" id="PF00593"/>
    </source>
</evidence>
<keyword evidence="8 11" id="KW-0472">Membrane</keyword>
<dbReference type="Pfam" id="PF00593">
    <property type="entry name" value="TonB_dep_Rec_b-barrel"/>
    <property type="match status" value="1"/>
</dbReference>
<organism evidence="16 17">
    <name type="scientific">SAR92 clade bacterium H455</name>
    <dbReference type="NCBI Taxonomy" id="2974818"/>
    <lineage>
        <taxon>Bacteria</taxon>
        <taxon>Pseudomonadati</taxon>
        <taxon>Pseudomonadota</taxon>
        <taxon>Gammaproteobacteria</taxon>
        <taxon>Cellvibrionales</taxon>
        <taxon>Porticoccaceae</taxon>
        <taxon>SAR92 clade</taxon>
    </lineage>
</organism>
<evidence type="ECO:0000256" key="8">
    <source>
        <dbReference type="ARBA" id="ARBA00023136"/>
    </source>
</evidence>
<accession>A0ABY5TNU9</accession>
<proteinExistence type="inferred from homology"/>
<keyword evidence="5 11" id="KW-0812">Transmembrane</keyword>
<evidence type="ECO:0000313" key="17">
    <source>
        <dbReference type="Proteomes" id="UP001059934"/>
    </source>
</evidence>
<dbReference type="EMBL" id="CP103416">
    <property type="protein sequence ID" value="UVW34909.1"/>
    <property type="molecule type" value="Genomic_DNA"/>
</dbReference>
<dbReference type="Gene3D" id="2.170.130.10">
    <property type="entry name" value="TonB-dependent receptor, plug domain"/>
    <property type="match status" value="1"/>
</dbReference>